<sequence>MVNHSCRNRKPIKQIEKARQNPSLRYLDPLLSFHLKLKTMEEQSAKLPQISTQQQKELTLHTRPLSSQIAQARSLIRTCNNKACHSSNEALERTHEEFCLDKVASYSSQMRELLIIYQLHKAGSEYLYRSLTSQVWARVQRISLIQG</sequence>
<evidence type="ECO:0000313" key="1">
    <source>
        <dbReference type="EMBL" id="TNV83888.1"/>
    </source>
</evidence>
<gene>
    <name evidence="1" type="ORF">FGO68_gene2219</name>
</gene>
<organism evidence="1 2">
    <name type="scientific">Halteria grandinella</name>
    <dbReference type="NCBI Taxonomy" id="5974"/>
    <lineage>
        <taxon>Eukaryota</taxon>
        <taxon>Sar</taxon>
        <taxon>Alveolata</taxon>
        <taxon>Ciliophora</taxon>
        <taxon>Intramacronucleata</taxon>
        <taxon>Spirotrichea</taxon>
        <taxon>Stichotrichia</taxon>
        <taxon>Sporadotrichida</taxon>
        <taxon>Halteriidae</taxon>
        <taxon>Halteria</taxon>
    </lineage>
</organism>
<proteinExistence type="predicted"/>
<dbReference type="AlphaFoldDB" id="A0A8J8NYC7"/>
<name>A0A8J8NYC7_HALGN</name>
<evidence type="ECO:0000313" key="2">
    <source>
        <dbReference type="Proteomes" id="UP000785679"/>
    </source>
</evidence>
<keyword evidence="2" id="KW-1185">Reference proteome</keyword>
<reference evidence="1" key="1">
    <citation type="submission" date="2019-06" db="EMBL/GenBank/DDBJ databases">
        <authorList>
            <person name="Zheng W."/>
        </authorList>
    </citation>
    <scope>NUCLEOTIDE SEQUENCE</scope>
    <source>
        <strain evidence="1">QDHG01</strain>
    </source>
</reference>
<comment type="caution">
    <text evidence="1">The sequence shown here is derived from an EMBL/GenBank/DDBJ whole genome shotgun (WGS) entry which is preliminary data.</text>
</comment>
<protein>
    <submittedName>
        <fullName evidence="1">Uncharacterized protein</fullName>
    </submittedName>
</protein>
<dbReference type="Proteomes" id="UP000785679">
    <property type="component" value="Unassembled WGS sequence"/>
</dbReference>
<accession>A0A8J8NYC7</accession>
<dbReference type="EMBL" id="RRYP01003347">
    <property type="protein sequence ID" value="TNV83888.1"/>
    <property type="molecule type" value="Genomic_DNA"/>
</dbReference>